<dbReference type="PANTHER" id="PTHR31956:SF8">
    <property type="entry name" value="ACID PHOSPHATASE PHOA (AFU_ORTHOLOGUE AFUA_1G03570)"/>
    <property type="match status" value="1"/>
</dbReference>
<feature type="signal peptide" evidence="3">
    <location>
        <begin position="1"/>
        <end position="30"/>
    </location>
</feature>
<comment type="caution">
    <text evidence="4">The sequence shown here is derived from an EMBL/GenBank/DDBJ whole genome shotgun (WGS) entry which is preliminary data.</text>
</comment>
<feature type="region of interest" description="Disordered" evidence="2">
    <location>
        <begin position="343"/>
        <end position="418"/>
    </location>
</feature>
<sequence length="672" mass="68128">MIRRYLSLIPLAFALLLAASFTGARTPANASALGARNPYAQPFASSSIWNQPIGSAASYVPARIAPPTVRALTADQTFVLMNPKAPMTTITRNGGQHANRCNGNGTVATVPVPASLVVPSSTSNNGYAAVEADGKTVIEGGDFARCAPGSTPTVGSVKVIGSLYGDGTIGGVGGSGLSVLGGLLRVNELVPGATITHALRVNLDGRADLFKAPAATCYRWPATRCDGYGPARYGGTNPALKMGALLALPANLDLSSLGISSGPGLILARALQNYGAYVSNDTARPVFSIVTEAGGASTVAQFQSAWGFSFTTSGVSGSPWANDIMLILRHLDVVNNNGPASVGGGGVARVPQAPPLDGSGGPTPTPSPTPSDSPTPSPTPSPTATPRPTGTPTPNPTPSPTGTPTSSPTPTPTGGKPHVMVVMLENKGYGPTLGTCTADPYFCSLAATYASYTNWHGVGHPSLPNYLAFDSGSSQGCASDSCATGLSATDLGGQLSMAGVPWTAYMESMPSPCYTGGSAGGYARKHNPFAYFTDNGPTCHVQPYPGAAGMVAALDGPAAPDFAWITPNLINDMHDGTVQQGDAWLQANVAPILASSWFTNFPSTVIVTMDEGDSGGSNQIPLVVISHASKGQGAIATAGNHYGTLRSIEEAYGLGLLGGAAAAGIADPIHSF</sequence>
<evidence type="ECO:0008006" key="6">
    <source>
        <dbReference type="Google" id="ProtNLM"/>
    </source>
</evidence>
<keyword evidence="1" id="KW-0378">Hydrolase</keyword>
<dbReference type="AlphaFoldDB" id="A0A934K3U2"/>
<protein>
    <recommendedName>
        <fullName evidence="6">Phosphoesterase</fullName>
    </recommendedName>
</protein>
<evidence type="ECO:0000313" key="4">
    <source>
        <dbReference type="EMBL" id="MBJ7596263.1"/>
    </source>
</evidence>
<accession>A0A934K3U2</accession>
<feature type="chain" id="PRO_5037342918" description="Phosphoesterase" evidence="3">
    <location>
        <begin position="31"/>
        <end position="672"/>
    </location>
</feature>
<evidence type="ECO:0000313" key="5">
    <source>
        <dbReference type="Proteomes" id="UP000606991"/>
    </source>
</evidence>
<evidence type="ECO:0000256" key="1">
    <source>
        <dbReference type="ARBA" id="ARBA00022801"/>
    </source>
</evidence>
<keyword evidence="3" id="KW-0732">Signal</keyword>
<dbReference type="PANTHER" id="PTHR31956">
    <property type="entry name" value="NON-SPECIFIC PHOSPHOLIPASE C4-RELATED"/>
    <property type="match status" value="1"/>
</dbReference>
<dbReference type="GO" id="GO:0016788">
    <property type="term" value="F:hydrolase activity, acting on ester bonds"/>
    <property type="evidence" value="ECO:0007669"/>
    <property type="project" value="InterPro"/>
</dbReference>
<feature type="compositionally biased region" description="Pro residues" evidence="2">
    <location>
        <begin position="363"/>
        <end position="411"/>
    </location>
</feature>
<dbReference type="InterPro" id="IPR017850">
    <property type="entry name" value="Alkaline_phosphatase_core_sf"/>
</dbReference>
<dbReference type="Proteomes" id="UP000606991">
    <property type="component" value="Unassembled WGS sequence"/>
</dbReference>
<dbReference type="Gene3D" id="3.40.720.10">
    <property type="entry name" value="Alkaline Phosphatase, subunit A"/>
    <property type="match status" value="1"/>
</dbReference>
<gene>
    <name evidence="4" type="ORF">JF886_15655</name>
</gene>
<evidence type="ECO:0000256" key="2">
    <source>
        <dbReference type="SAM" id="MobiDB-lite"/>
    </source>
</evidence>
<dbReference type="EMBL" id="JAEKNS010000154">
    <property type="protein sequence ID" value="MBJ7596263.1"/>
    <property type="molecule type" value="Genomic_DNA"/>
</dbReference>
<organism evidence="4 5">
    <name type="scientific">Candidatus Aeolococcus gillhamiae</name>
    <dbReference type="NCBI Taxonomy" id="3127015"/>
    <lineage>
        <taxon>Bacteria</taxon>
        <taxon>Bacillati</taxon>
        <taxon>Candidatus Dormiibacterota</taxon>
        <taxon>Candidatus Dormibacteria</taxon>
        <taxon>Candidatus Aeolococcales</taxon>
        <taxon>Candidatus Aeolococcaceae</taxon>
        <taxon>Candidatus Aeolococcus</taxon>
    </lineage>
</organism>
<evidence type="ECO:0000256" key="3">
    <source>
        <dbReference type="SAM" id="SignalP"/>
    </source>
</evidence>
<name>A0A934K3U2_9BACT</name>
<dbReference type="Pfam" id="PF04185">
    <property type="entry name" value="Phosphoesterase"/>
    <property type="match status" value="1"/>
</dbReference>
<dbReference type="InterPro" id="IPR007312">
    <property type="entry name" value="Phosphoesterase"/>
</dbReference>
<dbReference type="RefSeq" id="WP_337314152.1">
    <property type="nucleotide sequence ID" value="NZ_JAEKNS010000154.1"/>
</dbReference>
<dbReference type="GO" id="GO:0009395">
    <property type="term" value="P:phospholipid catabolic process"/>
    <property type="evidence" value="ECO:0007669"/>
    <property type="project" value="TreeGrafter"/>
</dbReference>
<reference evidence="4 5" key="1">
    <citation type="submission" date="2020-10" db="EMBL/GenBank/DDBJ databases">
        <title>Ca. Dormibacterota MAGs.</title>
        <authorList>
            <person name="Montgomery K."/>
        </authorList>
    </citation>
    <scope>NUCLEOTIDE SEQUENCE [LARGE SCALE GENOMIC DNA]</scope>
    <source>
        <strain evidence="4">SC8812_S17_18</strain>
    </source>
</reference>
<proteinExistence type="predicted"/>